<proteinExistence type="predicted"/>
<dbReference type="Proteomes" id="UP000265520">
    <property type="component" value="Unassembled WGS sequence"/>
</dbReference>
<protein>
    <submittedName>
        <fullName evidence="1">Uncharacterized protein</fullName>
    </submittedName>
</protein>
<feature type="non-terminal residue" evidence="1">
    <location>
        <position position="1"/>
    </location>
</feature>
<sequence>PFLSRSRSYRRRRRLRCLPPSSPVISLSLGLSLPTAVVYGDASETAAMASAAMVGLGMMVEVCRGSGSYSC</sequence>
<keyword evidence="2" id="KW-1185">Reference proteome</keyword>
<dbReference type="EMBL" id="LXQA010180301">
    <property type="protein sequence ID" value="MCI30526.1"/>
    <property type="molecule type" value="Genomic_DNA"/>
</dbReference>
<comment type="caution">
    <text evidence="1">The sequence shown here is derived from an EMBL/GenBank/DDBJ whole genome shotgun (WGS) entry which is preliminary data.</text>
</comment>
<dbReference type="AlphaFoldDB" id="A0A392R3V3"/>
<organism evidence="1 2">
    <name type="scientific">Trifolium medium</name>
    <dbReference type="NCBI Taxonomy" id="97028"/>
    <lineage>
        <taxon>Eukaryota</taxon>
        <taxon>Viridiplantae</taxon>
        <taxon>Streptophyta</taxon>
        <taxon>Embryophyta</taxon>
        <taxon>Tracheophyta</taxon>
        <taxon>Spermatophyta</taxon>
        <taxon>Magnoliopsida</taxon>
        <taxon>eudicotyledons</taxon>
        <taxon>Gunneridae</taxon>
        <taxon>Pentapetalae</taxon>
        <taxon>rosids</taxon>
        <taxon>fabids</taxon>
        <taxon>Fabales</taxon>
        <taxon>Fabaceae</taxon>
        <taxon>Papilionoideae</taxon>
        <taxon>50 kb inversion clade</taxon>
        <taxon>NPAAA clade</taxon>
        <taxon>Hologalegina</taxon>
        <taxon>IRL clade</taxon>
        <taxon>Trifolieae</taxon>
        <taxon>Trifolium</taxon>
    </lineage>
</organism>
<accession>A0A392R3V3</accession>
<evidence type="ECO:0000313" key="2">
    <source>
        <dbReference type="Proteomes" id="UP000265520"/>
    </source>
</evidence>
<reference evidence="1 2" key="1">
    <citation type="journal article" date="2018" name="Front. Plant Sci.">
        <title>Red Clover (Trifolium pratense) and Zigzag Clover (T. medium) - A Picture of Genomic Similarities and Differences.</title>
        <authorList>
            <person name="Dluhosova J."/>
            <person name="Istvanek J."/>
            <person name="Nedelnik J."/>
            <person name="Repkova J."/>
        </authorList>
    </citation>
    <scope>NUCLEOTIDE SEQUENCE [LARGE SCALE GENOMIC DNA]</scope>
    <source>
        <strain evidence="2">cv. 10/8</strain>
        <tissue evidence="1">Leaf</tissue>
    </source>
</reference>
<name>A0A392R3V3_9FABA</name>
<evidence type="ECO:0000313" key="1">
    <source>
        <dbReference type="EMBL" id="MCI30526.1"/>
    </source>
</evidence>